<dbReference type="Pfam" id="PF00581">
    <property type="entry name" value="Rhodanese"/>
    <property type="match status" value="1"/>
</dbReference>
<dbReference type="Gene3D" id="3.40.250.10">
    <property type="entry name" value="Rhodanese-like domain"/>
    <property type="match status" value="1"/>
</dbReference>
<dbReference type="PANTHER" id="PTHR43031:SF1">
    <property type="entry name" value="PYRIDINE NUCLEOTIDE-DISULPHIDE OXIDOREDUCTASE"/>
    <property type="match status" value="1"/>
</dbReference>
<feature type="domain" description="Rhodanese" evidence="2">
    <location>
        <begin position="25"/>
        <end position="114"/>
    </location>
</feature>
<keyword evidence="1" id="KW-0812">Transmembrane</keyword>
<comment type="caution">
    <text evidence="3">The sequence shown here is derived from an EMBL/GenBank/DDBJ whole genome shotgun (WGS) entry which is preliminary data.</text>
</comment>
<dbReference type="InterPro" id="IPR050229">
    <property type="entry name" value="GlpE_sulfurtransferase"/>
</dbReference>
<evidence type="ECO:0000259" key="2">
    <source>
        <dbReference type="PROSITE" id="PS50206"/>
    </source>
</evidence>
<dbReference type="InterPro" id="IPR001307">
    <property type="entry name" value="Thiosulphate_STrfase_CS"/>
</dbReference>
<dbReference type="SMART" id="SM00450">
    <property type="entry name" value="RHOD"/>
    <property type="match status" value="1"/>
</dbReference>
<feature type="transmembrane region" description="Helical" evidence="1">
    <location>
        <begin position="127"/>
        <end position="148"/>
    </location>
</feature>
<dbReference type="EMBL" id="JAQOUE010000001">
    <property type="protein sequence ID" value="MDT7042394.1"/>
    <property type="molecule type" value="Genomic_DNA"/>
</dbReference>
<sequence length="181" mass="19821">MMETAVQEKVYPWVRAQDILHEGKVRADFQVVDVRTPAEFQEAHVPGAVNIPLADIPAHLSELKAKSEEKPIVFMCRTQNRIKLAYDQLPQPNHCHLLEGGITAWKTAGHPVVQGQRAISLEGQVRMAAGVLIVVGTLLGVAVNPWFLLLPAGVGLGLFHAGYTDSCLMGMVLAKLPFNRK</sequence>
<dbReference type="Proteomes" id="UP001250932">
    <property type="component" value="Unassembled WGS sequence"/>
</dbReference>
<dbReference type="PANTHER" id="PTHR43031">
    <property type="entry name" value="FAD-DEPENDENT OXIDOREDUCTASE"/>
    <property type="match status" value="1"/>
</dbReference>
<gene>
    <name evidence="3" type="ORF">PPG34_08520</name>
</gene>
<evidence type="ECO:0000313" key="4">
    <source>
        <dbReference type="Proteomes" id="UP001250932"/>
    </source>
</evidence>
<keyword evidence="4" id="KW-1185">Reference proteome</keyword>
<organism evidence="3 4">
    <name type="scientific">Candidatus Nitronereus thalassa</name>
    <dbReference type="NCBI Taxonomy" id="3020898"/>
    <lineage>
        <taxon>Bacteria</taxon>
        <taxon>Pseudomonadati</taxon>
        <taxon>Nitrospirota</taxon>
        <taxon>Nitrospiria</taxon>
        <taxon>Nitrospirales</taxon>
        <taxon>Nitrospiraceae</taxon>
        <taxon>Candidatus Nitronereus</taxon>
    </lineage>
</organism>
<proteinExistence type="predicted"/>
<keyword evidence="1" id="KW-1133">Transmembrane helix</keyword>
<dbReference type="Gene3D" id="6.10.140.1340">
    <property type="match status" value="1"/>
</dbReference>
<evidence type="ECO:0000313" key="3">
    <source>
        <dbReference type="EMBL" id="MDT7042394.1"/>
    </source>
</evidence>
<dbReference type="CDD" id="cd00158">
    <property type="entry name" value="RHOD"/>
    <property type="match status" value="1"/>
</dbReference>
<dbReference type="InterPro" id="IPR001763">
    <property type="entry name" value="Rhodanese-like_dom"/>
</dbReference>
<keyword evidence="1" id="KW-0472">Membrane</keyword>
<name>A0ABU3K7M6_9BACT</name>
<dbReference type="InterPro" id="IPR036873">
    <property type="entry name" value="Rhodanese-like_dom_sf"/>
</dbReference>
<dbReference type="SUPFAM" id="SSF52821">
    <property type="entry name" value="Rhodanese/Cell cycle control phosphatase"/>
    <property type="match status" value="1"/>
</dbReference>
<dbReference type="PROSITE" id="PS50206">
    <property type="entry name" value="RHODANESE_3"/>
    <property type="match status" value="1"/>
</dbReference>
<dbReference type="PROSITE" id="PS00380">
    <property type="entry name" value="RHODANESE_1"/>
    <property type="match status" value="1"/>
</dbReference>
<accession>A0ABU3K7M6</accession>
<protein>
    <submittedName>
        <fullName evidence="3">Rhodanese-like domain-containing protein</fullName>
    </submittedName>
</protein>
<reference evidence="3 4" key="1">
    <citation type="journal article" date="2023" name="ISME J.">
        <title>Cultivation and genomic characterization of novel and ubiquitous marine nitrite-oxidizing bacteria from the Nitrospirales.</title>
        <authorList>
            <person name="Mueller A.J."/>
            <person name="Daebeler A."/>
            <person name="Herbold C.W."/>
            <person name="Kirkegaard R.H."/>
            <person name="Daims H."/>
        </authorList>
    </citation>
    <scope>NUCLEOTIDE SEQUENCE [LARGE SCALE GENOMIC DNA]</scope>
    <source>
        <strain evidence="3 4">EB</strain>
    </source>
</reference>
<evidence type="ECO:0000256" key="1">
    <source>
        <dbReference type="SAM" id="Phobius"/>
    </source>
</evidence>
<dbReference type="RefSeq" id="WP_313832793.1">
    <property type="nucleotide sequence ID" value="NZ_JAQOUE010000001.1"/>
</dbReference>